<reference evidence="10 11" key="1">
    <citation type="journal article" date="2019" name="Int. J. Syst. Evol. Microbiol.">
        <title>The Global Catalogue of Microorganisms (GCM) 10K type strain sequencing project: providing services to taxonomists for standard genome sequencing and annotation.</title>
        <authorList>
            <consortium name="The Broad Institute Genomics Platform"/>
            <consortium name="The Broad Institute Genome Sequencing Center for Infectious Disease"/>
            <person name="Wu L."/>
            <person name="Ma J."/>
        </authorList>
    </citation>
    <scope>NUCLEOTIDE SEQUENCE [LARGE SCALE GENOMIC DNA]</scope>
    <source>
        <strain evidence="10 11">JCM 14718</strain>
    </source>
</reference>
<dbReference type="Gene3D" id="1.10.357.140">
    <property type="entry name" value="UbiA prenyltransferase"/>
    <property type="match status" value="1"/>
</dbReference>
<dbReference type="PIRSF" id="PIRSF005355">
    <property type="entry name" value="UBIAD1"/>
    <property type="match status" value="1"/>
</dbReference>
<evidence type="ECO:0000313" key="11">
    <source>
        <dbReference type="Proteomes" id="UP001500618"/>
    </source>
</evidence>
<keyword evidence="6 8" id="KW-1133">Transmembrane helix</keyword>
<dbReference type="InterPro" id="IPR000537">
    <property type="entry name" value="UbiA_prenyltransferase"/>
</dbReference>
<organism evidence="10 11">
    <name type="scientific">Fodinicola feengrottensis</name>
    <dbReference type="NCBI Taxonomy" id="435914"/>
    <lineage>
        <taxon>Bacteria</taxon>
        <taxon>Bacillati</taxon>
        <taxon>Actinomycetota</taxon>
        <taxon>Actinomycetes</taxon>
        <taxon>Mycobacteriales</taxon>
        <taxon>Fodinicola</taxon>
    </lineage>
</organism>
<dbReference type="InterPro" id="IPR044878">
    <property type="entry name" value="UbiA_sf"/>
</dbReference>
<dbReference type="EMBL" id="BAAANY010000001">
    <property type="protein sequence ID" value="GAA1655701.1"/>
    <property type="molecule type" value="Genomic_DNA"/>
</dbReference>
<proteinExistence type="inferred from homology"/>
<dbReference type="PANTHER" id="PTHR13929">
    <property type="entry name" value="1,4-DIHYDROXY-2-NAPHTHOATE OCTAPRENYLTRANSFERASE"/>
    <property type="match status" value="1"/>
</dbReference>
<evidence type="ECO:0000256" key="2">
    <source>
        <dbReference type="ARBA" id="ARBA00022428"/>
    </source>
</evidence>
<dbReference type="RefSeq" id="WP_344306111.1">
    <property type="nucleotide sequence ID" value="NZ_BAAANY010000001.1"/>
</dbReference>
<dbReference type="CDD" id="cd13962">
    <property type="entry name" value="PT_UbiA_UBIAD1"/>
    <property type="match status" value="1"/>
</dbReference>
<evidence type="ECO:0000256" key="6">
    <source>
        <dbReference type="ARBA" id="ARBA00022989"/>
    </source>
</evidence>
<evidence type="ECO:0000313" key="10">
    <source>
        <dbReference type="EMBL" id="GAA1655701.1"/>
    </source>
</evidence>
<keyword evidence="5 8" id="KW-0812">Transmembrane</keyword>
<keyword evidence="4 8" id="KW-0808">Transferase</keyword>
<comment type="caution">
    <text evidence="10">The sequence shown here is derived from an EMBL/GenBank/DDBJ whole genome shotgun (WGS) entry which is preliminary data.</text>
</comment>
<dbReference type="HAMAP" id="MF_01937">
    <property type="entry name" value="MenA_1"/>
    <property type="match status" value="1"/>
</dbReference>
<accession>A0ABN2FQK8</accession>
<feature type="transmembrane region" description="Helical" evidence="8">
    <location>
        <begin position="22"/>
        <end position="51"/>
    </location>
</feature>
<gene>
    <name evidence="8" type="primary">menA</name>
    <name evidence="10" type="ORF">GCM10009765_01120</name>
</gene>
<comment type="pathway">
    <text evidence="8">Quinol/quinone metabolism; menaquinone biosynthesis; menaquinol from 1,4-dihydroxy-2-naphthoate: step 1/2.</text>
</comment>
<evidence type="ECO:0000256" key="7">
    <source>
        <dbReference type="ARBA" id="ARBA00023136"/>
    </source>
</evidence>
<evidence type="ECO:0000256" key="9">
    <source>
        <dbReference type="NCBIfam" id="TIGR00751"/>
    </source>
</evidence>
<feature type="transmembrane region" description="Helical" evidence="8">
    <location>
        <begin position="169"/>
        <end position="188"/>
    </location>
</feature>
<feature type="transmembrane region" description="Helical" evidence="8">
    <location>
        <begin position="114"/>
        <end position="131"/>
    </location>
</feature>
<feature type="transmembrane region" description="Helical" evidence="8">
    <location>
        <begin position="91"/>
        <end position="109"/>
    </location>
</feature>
<comment type="function">
    <text evidence="8">Conversion of 1,4-dihydroxy-2-naphthoate (DHNA) to demethylmenaquinone (DMK).</text>
</comment>
<comment type="similarity">
    <text evidence="8">Belongs to the MenA family. Type 1 subfamily.</text>
</comment>
<dbReference type="EC" id="2.5.1.74" evidence="8 9"/>
<comment type="subcellular location">
    <subcellularLocation>
        <location evidence="8">Cell membrane</location>
        <topology evidence="8">Multi-pass membrane protein</topology>
    </subcellularLocation>
    <subcellularLocation>
        <location evidence="1">Membrane</location>
        <topology evidence="1">Multi-pass membrane protein</topology>
    </subcellularLocation>
</comment>
<sequence>MATTAQWVEGARPRTLPASTSGVIAGAGAAAALGGFSLWRALLALVVALALQVGVNYANDYSDGIRGTDENRVGPFRLVGSGSTTPATVKYAAFGSFGVAAIAGLALVIATQAWWLLIVGIACIAAAWYYTGGRRPYGYRALGEVFVFIFFGPVAVLGTTYVQALRLSWPAIAAAAGIGCYACAILVANNVRDIPTDAQTGKKTLAVMMGDPASRTLWAVLVGFAHLLGILLAVILSPWVWFSLIGIPMAVRAAGPLLAKRSGLELIPTLRDTGLAELLYAVGLGVGLALSV</sequence>
<evidence type="ECO:0000256" key="8">
    <source>
        <dbReference type="HAMAP-Rule" id="MF_01937"/>
    </source>
</evidence>
<dbReference type="NCBIfam" id="TIGR00751">
    <property type="entry name" value="menA"/>
    <property type="match status" value="1"/>
</dbReference>
<name>A0ABN2FQK8_9ACTN</name>
<dbReference type="InterPro" id="IPR004657">
    <property type="entry name" value="MenA"/>
</dbReference>
<dbReference type="NCBIfam" id="NF004751">
    <property type="entry name" value="PRK06080.1-3"/>
    <property type="match status" value="1"/>
</dbReference>
<dbReference type="Pfam" id="PF01040">
    <property type="entry name" value="UbiA"/>
    <property type="match status" value="1"/>
</dbReference>
<dbReference type="Proteomes" id="UP001500618">
    <property type="component" value="Unassembled WGS sequence"/>
</dbReference>
<keyword evidence="11" id="KW-1185">Reference proteome</keyword>
<feature type="transmembrane region" description="Helical" evidence="8">
    <location>
        <begin position="137"/>
        <end position="157"/>
    </location>
</feature>
<comment type="catalytic activity">
    <reaction evidence="8">
        <text>an all-trans-polyprenyl diphosphate + 1,4-dihydroxy-2-naphthoate + H(+) = a 2-demethylmenaquinol + CO2 + diphosphate</text>
        <dbReference type="Rhea" id="RHEA:26478"/>
        <dbReference type="Rhea" id="RHEA-COMP:9563"/>
        <dbReference type="Rhea" id="RHEA-COMP:9564"/>
        <dbReference type="ChEBI" id="CHEBI:11173"/>
        <dbReference type="ChEBI" id="CHEBI:15378"/>
        <dbReference type="ChEBI" id="CHEBI:16526"/>
        <dbReference type="ChEBI" id="CHEBI:33019"/>
        <dbReference type="ChEBI" id="CHEBI:55437"/>
        <dbReference type="ChEBI" id="CHEBI:58914"/>
        <dbReference type="EC" id="2.5.1.74"/>
    </reaction>
</comment>
<evidence type="ECO:0000256" key="3">
    <source>
        <dbReference type="ARBA" id="ARBA00022475"/>
    </source>
</evidence>
<dbReference type="PANTHER" id="PTHR13929:SF0">
    <property type="entry name" value="UBIA PRENYLTRANSFERASE DOMAIN-CONTAINING PROTEIN 1"/>
    <property type="match status" value="1"/>
</dbReference>
<evidence type="ECO:0000256" key="1">
    <source>
        <dbReference type="ARBA" id="ARBA00004141"/>
    </source>
</evidence>
<feature type="transmembrane region" description="Helical" evidence="8">
    <location>
        <begin position="217"/>
        <end position="242"/>
    </location>
</feature>
<keyword evidence="7 8" id="KW-0472">Membrane</keyword>
<keyword evidence="3 8" id="KW-1003">Cell membrane</keyword>
<dbReference type="InterPro" id="IPR026046">
    <property type="entry name" value="UBIAD1"/>
</dbReference>
<protein>
    <recommendedName>
        <fullName evidence="8 9">1,4-dihydroxy-2-naphthoate octaprenyltransferase</fullName>
        <shortName evidence="8">DHNA-octaprenyltransferase</shortName>
        <ecNumber evidence="8 9">2.5.1.74</ecNumber>
    </recommendedName>
</protein>
<keyword evidence="2 8" id="KW-0474">Menaquinone biosynthesis</keyword>
<evidence type="ECO:0000256" key="5">
    <source>
        <dbReference type="ARBA" id="ARBA00022692"/>
    </source>
</evidence>
<evidence type="ECO:0000256" key="4">
    <source>
        <dbReference type="ARBA" id="ARBA00022679"/>
    </source>
</evidence>